<keyword evidence="6 9" id="KW-0808">Transferase</keyword>
<name>Q7XZ95_GRIJA</name>
<dbReference type="EC" id="2.4.2.17" evidence="3"/>
<dbReference type="InterPro" id="IPR013820">
    <property type="entry name" value="ATP_PRibTrfase_cat"/>
</dbReference>
<evidence type="ECO:0000256" key="3">
    <source>
        <dbReference type="ARBA" id="ARBA00011946"/>
    </source>
</evidence>
<proteinExistence type="evidence at transcript level"/>
<comment type="pathway">
    <text evidence="2">Amino-acid biosynthesis; L-histidine biosynthesis; L-histidine from 5-phospho-alpha-D-ribose 1-diphosphate: step 1/9.</text>
</comment>
<sequence length="197" mass="22466">LKATFSRPRRNSCLRWVLMSRSTTRANTSPVSRGLDVEVWLQRPTDIVRKVRDGDVDLGFTGYDLVAEHGGQDSAIVNVHERLAYGECRLSVGVPMSWTDCECMADLRARSQRSELRIATKYYNESRRFLAKHGISDYHIVSIGRGPSRRPRKWAQPIASSTSCRRARRLRENLLKEFPDGTLLQSSMHLIGNRAHL</sequence>
<dbReference type="InterPro" id="IPR001348">
    <property type="entry name" value="ATP_PRibTrfase_HisG"/>
</dbReference>
<feature type="domain" description="ATP phosphoribosyltransferase catalytic" evidence="8">
    <location>
        <begin position="43"/>
        <end position="196"/>
    </location>
</feature>
<dbReference type="AlphaFoldDB" id="Q7XZ95"/>
<accession>Q7XZ95</accession>
<evidence type="ECO:0000259" key="8">
    <source>
        <dbReference type="Pfam" id="PF01634"/>
    </source>
</evidence>
<dbReference type="GO" id="GO:0000105">
    <property type="term" value="P:L-histidine biosynthetic process"/>
    <property type="evidence" value="ECO:0007669"/>
    <property type="project" value="UniProtKB-UniPathway"/>
</dbReference>
<dbReference type="PANTHER" id="PTHR21403:SF8">
    <property type="entry name" value="ATP PHOSPHORIBOSYLTRANSFERASE"/>
    <property type="match status" value="1"/>
</dbReference>
<evidence type="ECO:0000256" key="2">
    <source>
        <dbReference type="ARBA" id="ARBA00004667"/>
    </source>
</evidence>
<organism evidence="9">
    <name type="scientific">Griffithsia japonica</name>
    <name type="common">Red alga</name>
    <dbReference type="NCBI Taxonomy" id="83288"/>
    <lineage>
        <taxon>Eukaryota</taxon>
        <taxon>Rhodophyta</taxon>
        <taxon>Florideophyceae</taxon>
        <taxon>Rhodymeniophycidae</taxon>
        <taxon>Ceramiales</taxon>
        <taxon>Ceramiaceae</taxon>
        <taxon>Griffithsia</taxon>
    </lineage>
</organism>
<evidence type="ECO:0000256" key="7">
    <source>
        <dbReference type="ARBA" id="ARBA00023102"/>
    </source>
</evidence>
<dbReference type="Gene3D" id="3.40.190.10">
    <property type="entry name" value="Periplasmic binding protein-like II"/>
    <property type="match status" value="1"/>
</dbReference>
<dbReference type="GO" id="GO:0005737">
    <property type="term" value="C:cytoplasm"/>
    <property type="evidence" value="ECO:0007669"/>
    <property type="project" value="InterPro"/>
</dbReference>
<evidence type="ECO:0000256" key="4">
    <source>
        <dbReference type="ARBA" id="ARBA00022605"/>
    </source>
</evidence>
<dbReference type="Pfam" id="PF01634">
    <property type="entry name" value="HisG"/>
    <property type="match status" value="1"/>
</dbReference>
<dbReference type="EMBL" id="AY123057">
    <property type="protein sequence ID" value="AAM93929.1"/>
    <property type="molecule type" value="mRNA"/>
</dbReference>
<feature type="non-terminal residue" evidence="9">
    <location>
        <position position="1"/>
    </location>
</feature>
<reference evidence="9" key="1">
    <citation type="submission" date="2002-06" db="EMBL/GenBank/DDBJ databases">
        <authorList>
            <person name="Liu C.L."/>
            <person name="Lee Y.K."/>
            <person name="Lee H.K."/>
        </authorList>
    </citation>
    <scope>NUCLEOTIDE SEQUENCE</scope>
</reference>
<protein>
    <recommendedName>
        <fullName evidence="3">ATP phosphoribosyltransferase</fullName>
        <ecNumber evidence="3">2.4.2.17</ecNumber>
    </recommendedName>
</protein>
<evidence type="ECO:0000256" key="6">
    <source>
        <dbReference type="ARBA" id="ARBA00022679"/>
    </source>
</evidence>
<keyword evidence="5 9" id="KW-0328">Glycosyltransferase</keyword>
<evidence type="ECO:0000256" key="1">
    <source>
        <dbReference type="ARBA" id="ARBA00000915"/>
    </source>
</evidence>
<evidence type="ECO:0000256" key="5">
    <source>
        <dbReference type="ARBA" id="ARBA00022676"/>
    </source>
</evidence>
<evidence type="ECO:0000313" key="9">
    <source>
        <dbReference type="EMBL" id="AAM93929.1"/>
    </source>
</evidence>
<dbReference type="NCBIfam" id="TIGR00070">
    <property type="entry name" value="hisG"/>
    <property type="match status" value="1"/>
</dbReference>
<keyword evidence="7" id="KW-0368">Histidine biosynthesis</keyword>
<comment type="catalytic activity">
    <reaction evidence="1">
        <text>1-(5-phospho-beta-D-ribosyl)-ATP + diphosphate = 5-phospho-alpha-D-ribose 1-diphosphate + ATP</text>
        <dbReference type="Rhea" id="RHEA:18473"/>
        <dbReference type="ChEBI" id="CHEBI:30616"/>
        <dbReference type="ChEBI" id="CHEBI:33019"/>
        <dbReference type="ChEBI" id="CHEBI:58017"/>
        <dbReference type="ChEBI" id="CHEBI:73183"/>
        <dbReference type="EC" id="2.4.2.17"/>
    </reaction>
</comment>
<dbReference type="UniPathway" id="UPA00031">
    <property type="reaction ID" value="UER00006"/>
</dbReference>
<dbReference type="PANTHER" id="PTHR21403">
    <property type="entry name" value="ATP PHOSPHORIBOSYLTRANSFERASE ATP-PRTASE"/>
    <property type="match status" value="1"/>
</dbReference>
<keyword evidence="4" id="KW-0028">Amino-acid biosynthesis</keyword>
<dbReference type="GO" id="GO:0003879">
    <property type="term" value="F:ATP phosphoribosyltransferase activity"/>
    <property type="evidence" value="ECO:0007669"/>
    <property type="project" value="UniProtKB-EC"/>
</dbReference>
<dbReference type="SUPFAM" id="SSF53850">
    <property type="entry name" value="Periplasmic binding protein-like II"/>
    <property type="match status" value="1"/>
</dbReference>